<dbReference type="Pfam" id="PF13649">
    <property type="entry name" value="Methyltransf_25"/>
    <property type="match status" value="1"/>
</dbReference>
<dbReference type="STRING" id="1448308.A0A2T2P6X0"/>
<dbReference type="InterPro" id="IPR029063">
    <property type="entry name" value="SAM-dependent_MTases_sf"/>
</dbReference>
<evidence type="ECO:0000259" key="1">
    <source>
        <dbReference type="Pfam" id="PF13649"/>
    </source>
</evidence>
<sequence>MSQPNVMEPTPPPPDLKARLQTSYNAIAETYQTFTRIHDPIRFDFIARLLQLLREKEGEAGRPPSVPAAAIEMLELGIGAGVPGTQMLLQHRDPSIRVTGNDLSPVQLELAARNLAPHVEDGTLRLVGGDMLSLDLPEASFDAVVAFYSIIHLPRDEQRMLMKKVARWLKPGALFLGCFGEDSTEGVVMRQWLDQERGWMFWSGWGIEGSVRMVKSVGLEVLVQEVREDIGASFLWVIARRPLS</sequence>
<dbReference type="InterPro" id="IPR041698">
    <property type="entry name" value="Methyltransf_25"/>
</dbReference>
<dbReference type="OrthoDB" id="540004at2759"/>
<name>A0A2T2P6X0_CORCC</name>
<dbReference type="GO" id="GO:0032259">
    <property type="term" value="P:methylation"/>
    <property type="evidence" value="ECO:0007669"/>
    <property type="project" value="UniProtKB-KW"/>
</dbReference>
<organism evidence="2 3">
    <name type="scientific">Corynespora cassiicola Philippines</name>
    <dbReference type="NCBI Taxonomy" id="1448308"/>
    <lineage>
        <taxon>Eukaryota</taxon>
        <taxon>Fungi</taxon>
        <taxon>Dikarya</taxon>
        <taxon>Ascomycota</taxon>
        <taxon>Pezizomycotina</taxon>
        <taxon>Dothideomycetes</taxon>
        <taxon>Pleosporomycetidae</taxon>
        <taxon>Pleosporales</taxon>
        <taxon>Corynesporascaceae</taxon>
        <taxon>Corynespora</taxon>
    </lineage>
</organism>
<protein>
    <submittedName>
        <fullName evidence="2">S-adenosyl-L-methionine-dependent methyltransferase</fullName>
    </submittedName>
</protein>
<dbReference type="Proteomes" id="UP000240883">
    <property type="component" value="Unassembled WGS sequence"/>
</dbReference>
<dbReference type="PANTHER" id="PTHR44068:SF11">
    <property type="entry name" value="GERANYL DIPHOSPHATE 2-C-METHYLTRANSFERASE"/>
    <property type="match status" value="1"/>
</dbReference>
<keyword evidence="2" id="KW-0489">Methyltransferase</keyword>
<evidence type="ECO:0000313" key="2">
    <source>
        <dbReference type="EMBL" id="PSN73359.1"/>
    </source>
</evidence>
<dbReference type="SUPFAM" id="SSF53335">
    <property type="entry name" value="S-adenosyl-L-methionine-dependent methyltransferases"/>
    <property type="match status" value="1"/>
</dbReference>
<accession>A0A2T2P6X0</accession>
<dbReference type="InterPro" id="IPR050447">
    <property type="entry name" value="Erg6_SMT_methyltransf"/>
</dbReference>
<dbReference type="AlphaFoldDB" id="A0A2T2P6X0"/>
<dbReference type="GO" id="GO:0008168">
    <property type="term" value="F:methyltransferase activity"/>
    <property type="evidence" value="ECO:0007669"/>
    <property type="project" value="UniProtKB-KW"/>
</dbReference>
<reference evidence="2 3" key="1">
    <citation type="journal article" date="2018" name="Front. Microbiol.">
        <title>Genome-Wide Analysis of Corynespora cassiicola Leaf Fall Disease Putative Effectors.</title>
        <authorList>
            <person name="Lopez D."/>
            <person name="Ribeiro S."/>
            <person name="Label P."/>
            <person name="Fumanal B."/>
            <person name="Venisse J.S."/>
            <person name="Kohler A."/>
            <person name="de Oliveira R.R."/>
            <person name="Labutti K."/>
            <person name="Lipzen A."/>
            <person name="Lail K."/>
            <person name="Bauer D."/>
            <person name="Ohm R.A."/>
            <person name="Barry K.W."/>
            <person name="Spatafora J."/>
            <person name="Grigoriev I.V."/>
            <person name="Martin F.M."/>
            <person name="Pujade-Renaud V."/>
        </authorList>
    </citation>
    <scope>NUCLEOTIDE SEQUENCE [LARGE SCALE GENOMIC DNA]</scope>
    <source>
        <strain evidence="2 3">Philippines</strain>
    </source>
</reference>
<dbReference type="PANTHER" id="PTHR44068">
    <property type="entry name" value="ZGC:194242"/>
    <property type="match status" value="1"/>
</dbReference>
<keyword evidence="3" id="KW-1185">Reference proteome</keyword>
<evidence type="ECO:0000313" key="3">
    <source>
        <dbReference type="Proteomes" id="UP000240883"/>
    </source>
</evidence>
<dbReference type="EMBL" id="KZ678129">
    <property type="protein sequence ID" value="PSN73359.1"/>
    <property type="molecule type" value="Genomic_DNA"/>
</dbReference>
<proteinExistence type="predicted"/>
<gene>
    <name evidence="2" type="ORF">BS50DRAFT_568909</name>
</gene>
<dbReference type="Gene3D" id="3.40.50.150">
    <property type="entry name" value="Vaccinia Virus protein VP39"/>
    <property type="match status" value="1"/>
</dbReference>
<dbReference type="CDD" id="cd02440">
    <property type="entry name" value="AdoMet_MTases"/>
    <property type="match status" value="1"/>
</dbReference>
<feature type="domain" description="Methyltransferase" evidence="1">
    <location>
        <begin position="74"/>
        <end position="172"/>
    </location>
</feature>
<keyword evidence="2" id="KW-0808">Transferase</keyword>